<reference evidence="5" key="1">
    <citation type="submission" date="2020-06" db="EMBL/GenBank/DDBJ databases">
        <authorList>
            <consortium name="Plant Systems Biology data submission"/>
        </authorList>
    </citation>
    <scope>NUCLEOTIDE SEQUENCE</scope>
    <source>
        <strain evidence="5">D6</strain>
    </source>
</reference>
<dbReference type="GO" id="GO:0008299">
    <property type="term" value="P:isoprenoid biosynthetic process"/>
    <property type="evidence" value="ECO:0007669"/>
    <property type="project" value="InterPro"/>
</dbReference>
<dbReference type="Gene3D" id="2.40.370.10">
    <property type="entry name" value="AttH-like domain"/>
    <property type="match status" value="3"/>
</dbReference>
<dbReference type="InterPro" id="IPR000092">
    <property type="entry name" value="Polyprenyl_synt"/>
</dbReference>
<feature type="domain" description="AttH" evidence="4">
    <location>
        <begin position="282"/>
        <end position="390"/>
    </location>
</feature>
<dbReference type="GO" id="GO:0046872">
    <property type="term" value="F:metal ion binding"/>
    <property type="evidence" value="ECO:0007669"/>
    <property type="project" value="UniProtKB-KW"/>
</dbReference>
<dbReference type="InterPro" id="IPR010791">
    <property type="entry name" value="AttH_dom"/>
</dbReference>
<dbReference type="Pfam" id="PF07143">
    <property type="entry name" value="CrtC"/>
    <property type="match status" value="1"/>
</dbReference>
<proteinExistence type="predicted"/>
<dbReference type="SUPFAM" id="SSF48576">
    <property type="entry name" value="Terpenoid synthases"/>
    <property type="match status" value="1"/>
</dbReference>
<protein>
    <submittedName>
        <fullName evidence="5">Heterodimeric geranylgeranyl pyrophosphate synthase large subunit</fullName>
    </submittedName>
</protein>
<dbReference type="Pfam" id="PF00348">
    <property type="entry name" value="polyprenyl_synt"/>
    <property type="match status" value="1"/>
</dbReference>
<feature type="region of interest" description="Disordered" evidence="3">
    <location>
        <begin position="1"/>
        <end position="23"/>
    </location>
</feature>
<evidence type="ECO:0000256" key="1">
    <source>
        <dbReference type="ARBA" id="ARBA00022723"/>
    </source>
</evidence>
<dbReference type="CDD" id="cd00685">
    <property type="entry name" value="Trans_IPPS_HT"/>
    <property type="match status" value="1"/>
</dbReference>
<dbReference type="PROSITE" id="PS00723">
    <property type="entry name" value="POLYPRENYL_SYNTHASE_1"/>
    <property type="match status" value="1"/>
</dbReference>
<comment type="caution">
    <text evidence="5">The sequence shown here is derived from an EMBL/GenBank/DDBJ whole genome shotgun (WGS) entry which is preliminary data.</text>
</comment>
<dbReference type="PROSITE" id="PS00444">
    <property type="entry name" value="POLYPRENYL_SYNTHASE_2"/>
    <property type="match status" value="1"/>
</dbReference>
<feature type="compositionally biased region" description="Polar residues" evidence="3">
    <location>
        <begin position="9"/>
        <end position="23"/>
    </location>
</feature>
<dbReference type="OrthoDB" id="6921389at2759"/>
<dbReference type="AlphaFoldDB" id="A0A9N8DQI8"/>
<keyword evidence="2" id="KW-0460">Magnesium</keyword>
<feature type="region of interest" description="Disordered" evidence="3">
    <location>
        <begin position="76"/>
        <end position="96"/>
    </location>
</feature>
<dbReference type="SUPFAM" id="SSF159245">
    <property type="entry name" value="AttH-like"/>
    <property type="match status" value="2"/>
</dbReference>
<evidence type="ECO:0000256" key="2">
    <source>
        <dbReference type="ARBA" id="ARBA00022842"/>
    </source>
</evidence>
<evidence type="ECO:0000313" key="5">
    <source>
        <dbReference type="EMBL" id="CAB9506887.1"/>
    </source>
</evidence>
<dbReference type="EMBL" id="CAICTM010000282">
    <property type="protein sequence ID" value="CAB9506887.1"/>
    <property type="molecule type" value="Genomic_DNA"/>
</dbReference>
<gene>
    <name evidence="5" type="ORF">SEMRO_283_G107680.1</name>
</gene>
<keyword evidence="6" id="KW-1185">Reference proteome</keyword>
<dbReference type="PANTHER" id="PTHR12001">
    <property type="entry name" value="GERANYLGERANYL PYROPHOSPHATE SYNTHASE"/>
    <property type="match status" value="1"/>
</dbReference>
<dbReference type="InterPro" id="IPR023374">
    <property type="entry name" value="AttH-like_dom_sf"/>
</dbReference>
<keyword evidence="1" id="KW-0479">Metal-binding</keyword>
<feature type="compositionally biased region" description="Basic residues" evidence="3">
    <location>
        <begin position="234"/>
        <end position="246"/>
    </location>
</feature>
<dbReference type="Pfam" id="PF17186">
    <property type="entry name" value="Lipocalin_9"/>
    <property type="match status" value="1"/>
</dbReference>
<dbReference type="PANTHER" id="PTHR12001:SF44">
    <property type="entry name" value="GERANYLGERANYL PYROPHOSPHATE SYNTHASE"/>
    <property type="match status" value="1"/>
</dbReference>
<dbReference type="InterPro" id="IPR033749">
    <property type="entry name" value="Polyprenyl_synt_CS"/>
</dbReference>
<dbReference type="GO" id="GO:0004659">
    <property type="term" value="F:prenyltransferase activity"/>
    <property type="evidence" value="ECO:0007669"/>
    <property type="project" value="InterPro"/>
</dbReference>
<evidence type="ECO:0000313" key="6">
    <source>
        <dbReference type="Proteomes" id="UP001153069"/>
    </source>
</evidence>
<accession>A0A9N8DQI8</accession>
<feature type="region of interest" description="Disordered" evidence="3">
    <location>
        <begin position="208"/>
        <end position="246"/>
    </location>
</feature>
<name>A0A9N8DQI8_9STRA</name>
<dbReference type="InterPro" id="IPR008949">
    <property type="entry name" value="Isoprenoid_synthase_dom_sf"/>
</dbReference>
<evidence type="ECO:0000256" key="3">
    <source>
        <dbReference type="SAM" id="MobiDB-lite"/>
    </source>
</evidence>
<organism evidence="5 6">
    <name type="scientific">Seminavis robusta</name>
    <dbReference type="NCBI Taxonomy" id="568900"/>
    <lineage>
        <taxon>Eukaryota</taxon>
        <taxon>Sar</taxon>
        <taxon>Stramenopiles</taxon>
        <taxon>Ochrophyta</taxon>
        <taxon>Bacillariophyta</taxon>
        <taxon>Bacillariophyceae</taxon>
        <taxon>Bacillariophycidae</taxon>
        <taxon>Naviculales</taxon>
        <taxon>Naviculaceae</taxon>
        <taxon>Seminavis</taxon>
    </lineage>
</organism>
<evidence type="ECO:0000259" key="4">
    <source>
        <dbReference type="Pfam" id="PF07143"/>
    </source>
</evidence>
<dbReference type="Gene3D" id="1.10.600.10">
    <property type="entry name" value="Farnesyl Diphosphate Synthase"/>
    <property type="match status" value="1"/>
</dbReference>
<sequence>MCPTAPTKALSTASKDSSTGTPCSGSAVAVEYSQYPPDWPSPKGTIDLERHDLPHFSSSLEWWYLNAHLDVADVKTKKKKKSKKGSNDEHDNDSDEQHPGFALFATFFRKIIYYDEDTKEYVYAHVCSWAVMDLKTEKYYNVSLVDKRTPELLLKALELNPDMIQDTRLRRATVEMLLKGNIAYPDRLLKRDPLILGKNLTRLPDIGVEGSPTPWIPTRNDEADEEEEDDKTQKKSANKNSTKNKKSSCCCFGKNIANSIAGVPRLTLDYDGNTFSRNSDGSYNLFLEDKDVHHVKVDIRFVPQTDPIRNGIDGVVDGEGNVEDMFYYMLPHCKVQGTVVIPDEDDKESKLTKNQFFVIDDKTGEKTSPSVVKTHTHKVTGTGWYDHEFGRNKKTATGDEDADDEPVFDGSVVEVQKMSVKHKKEINLNPFKDSSWNWLSLQFDNGYQLCCSEFFIHSSMDHDQRANDTAKSMIALVDPDGQRHKIDAGDFTFSATGQEWVSMRTFRGYPVNWELTVPSMNIQLQLKATFAQQEFATVISKPAFWEGCIRATGVFHGKPVAGKGFVERNGFCSPKTLTLEHFFKNVSRETLKSVQNILPFNPSSDKFSELVSHKKNAHYTEFIDNQQFSKAMVEPIRCILDRGGKSWRSYAALACCDMVGGNSQLVSNWLALPELMHVGSLIVDDVEDRSDIRRGGPCSHIMYGEDVAINAGSFCYFLGQTCVYQADGASLQQKNDVYNLYFEAMRAAHCGQAMDIHGLDYMMPDVVENGGDLCRQRVIAIHRLKSAVPASSLAGMGCTLGGGSELQSKGLADYFEALGIAFQIVDDVLNLKGFRDGLKTMGEDITAGKVTYPIAKAMSRLEKEDRAKLWEIVSSRPEDTETIGEAVALIDKVDGIDDSYKEAKDIMEEAWHKLDPLVVDSMTKVNLRAFSWYVLDRTY</sequence>
<dbReference type="Proteomes" id="UP001153069">
    <property type="component" value="Unassembled WGS sequence"/>
</dbReference>